<reference evidence="2" key="1">
    <citation type="submission" date="2016-06" db="EMBL/GenBank/DDBJ databases">
        <title>Parallel loss of symbiosis genes in relatives of nitrogen-fixing non-legume Parasponia.</title>
        <authorList>
            <person name="Van Velzen R."/>
            <person name="Holmer R."/>
            <person name="Bu F."/>
            <person name="Rutten L."/>
            <person name="Van Zeijl A."/>
            <person name="Liu W."/>
            <person name="Santuari L."/>
            <person name="Cao Q."/>
            <person name="Sharma T."/>
            <person name="Shen D."/>
            <person name="Roswanjaya Y."/>
            <person name="Wardhani T."/>
            <person name="Kalhor M.S."/>
            <person name="Jansen J."/>
            <person name="Van den Hoogen J."/>
            <person name="Gungor B."/>
            <person name="Hartog M."/>
            <person name="Hontelez J."/>
            <person name="Verver J."/>
            <person name="Yang W.-C."/>
            <person name="Schijlen E."/>
            <person name="Repin R."/>
            <person name="Schilthuizen M."/>
            <person name="Schranz E."/>
            <person name="Heidstra R."/>
            <person name="Miyata K."/>
            <person name="Fedorova E."/>
            <person name="Kohlen W."/>
            <person name="Bisseling T."/>
            <person name="Smit S."/>
            <person name="Geurts R."/>
        </authorList>
    </citation>
    <scope>NUCLEOTIDE SEQUENCE [LARGE SCALE GENOMIC DNA]</scope>
    <source>
        <strain evidence="2">cv. RG33-2</strain>
    </source>
</reference>
<evidence type="ECO:0000313" key="2">
    <source>
        <dbReference type="Proteomes" id="UP000237000"/>
    </source>
</evidence>
<dbReference type="AlphaFoldDB" id="A0A2P5BV15"/>
<proteinExistence type="predicted"/>
<dbReference type="OrthoDB" id="10370356at2759"/>
<organism evidence="1 2">
    <name type="scientific">Trema orientale</name>
    <name type="common">Charcoal tree</name>
    <name type="synonym">Celtis orientalis</name>
    <dbReference type="NCBI Taxonomy" id="63057"/>
    <lineage>
        <taxon>Eukaryota</taxon>
        <taxon>Viridiplantae</taxon>
        <taxon>Streptophyta</taxon>
        <taxon>Embryophyta</taxon>
        <taxon>Tracheophyta</taxon>
        <taxon>Spermatophyta</taxon>
        <taxon>Magnoliopsida</taxon>
        <taxon>eudicotyledons</taxon>
        <taxon>Gunneridae</taxon>
        <taxon>Pentapetalae</taxon>
        <taxon>rosids</taxon>
        <taxon>fabids</taxon>
        <taxon>Rosales</taxon>
        <taxon>Cannabaceae</taxon>
        <taxon>Trema</taxon>
    </lineage>
</organism>
<accession>A0A2P5BV15</accession>
<dbReference type="InParanoid" id="A0A2P5BV15"/>
<name>A0A2P5BV15_TREOI</name>
<keyword evidence="2" id="KW-1185">Reference proteome</keyword>
<comment type="caution">
    <text evidence="1">The sequence shown here is derived from an EMBL/GenBank/DDBJ whole genome shotgun (WGS) entry which is preliminary data.</text>
</comment>
<dbReference type="Proteomes" id="UP000237000">
    <property type="component" value="Unassembled WGS sequence"/>
</dbReference>
<evidence type="ECO:0000313" key="1">
    <source>
        <dbReference type="EMBL" id="PON52622.1"/>
    </source>
</evidence>
<sequence>MTVNSMDQASSYFLDLYIGPKLTSMITRVKTQELVTTDLVLALLSEPPSFIMMPNDKLIAKSSFAISKHNICSNGFNESE</sequence>
<protein>
    <submittedName>
        <fullName evidence="1">Uncharacterized protein</fullName>
    </submittedName>
</protein>
<gene>
    <name evidence="1" type="ORF">TorRG33x02_307970</name>
</gene>
<dbReference type="EMBL" id="JXTC01000455">
    <property type="protein sequence ID" value="PON52622.1"/>
    <property type="molecule type" value="Genomic_DNA"/>
</dbReference>